<name>A0A0J8AX19_9SPHN</name>
<dbReference type="Proteomes" id="UP000052232">
    <property type="component" value="Unassembled WGS sequence"/>
</dbReference>
<keyword evidence="2" id="KW-1185">Reference proteome</keyword>
<gene>
    <name evidence="1" type="ORF">V473_04795</name>
</gene>
<reference evidence="1 2" key="1">
    <citation type="journal article" date="2015" name="G3 (Bethesda)">
        <title>Insights into Ongoing Evolution of the Hexachlorocyclohexane Catabolic Pathway from Comparative Genomics of Ten Sphingomonadaceae Strains.</title>
        <authorList>
            <person name="Pearce S.L."/>
            <person name="Oakeshott J.G."/>
            <person name="Pandey G."/>
        </authorList>
    </citation>
    <scope>NUCLEOTIDE SEQUENCE [LARGE SCALE GENOMIC DNA]</scope>
    <source>
        <strain evidence="1 2">LL01</strain>
    </source>
</reference>
<proteinExistence type="predicted"/>
<dbReference type="EMBL" id="JACT01000001">
    <property type="protein sequence ID" value="KMS58725.1"/>
    <property type="molecule type" value="Genomic_DNA"/>
</dbReference>
<comment type="caution">
    <text evidence="1">The sequence shown here is derived from an EMBL/GenBank/DDBJ whole genome shotgun (WGS) entry which is preliminary data.</text>
</comment>
<dbReference type="PATRIC" id="fig|1420583.3.peg.966"/>
<evidence type="ECO:0000313" key="1">
    <source>
        <dbReference type="EMBL" id="KMS58725.1"/>
    </source>
</evidence>
<protein>
    <submittedName>
        <fullName evidence="1">Uncharacterized protein</fullName>
    </submittedName>
</protein>
<sequence>MLRADALLPFISLSVIGAPSHERRGDSAGLRLCKTTAGGAFHMGWASAIGQQMR</sequence>
<accession>A0A0J8AX19</accession>
<dbReference type="AlphaFoldDB" id="A0A0J8AX19"/>
<evidence type="ECO:0000313" key="2">
    <source>
        <dbReference type="Proteomes" id="UP000052232"/>
    </source>
</evidence>
<dbReference type="STRING" id="1420583.V473_04795"/>
<organism evidence="1 2">
    <name type="scientific">Sphingobium cupriresistens LL01</name>
    <dbReference type="NCBI Taxonomy" id="1420583"/>
    <lineage>
        <taxon>Bacteria</taxon>
        <taxon>Pseudomonadati</taxon>
        <taxon>Pseudomonadota</taxon>
        <taxon>Alphaproteobacteria</taxon>
        <taxon>Sphingomonadales</taxon>
        <taxon>Sphingomonadaceae</taxon>
        <taxon>Sphingobium</taxon>
    </lineage>
</organism>